<evidence type="ECO:0000256" key="7">
    <source>
        <dbReference type="SAM" id="Phobius"/>
    </source>
</evidence>
<evidence type="ECO:0000259" key="9">
    <source>
        <dbReference type="Pfam" id="PF16916"/>
    </source>
</evidence>
<keyword evidence="11" id="KW-1185">Reference proteome</keyword>
<evidence type="ECO:0000259" key="8">
    <source>
        <dbReference type="Pfam" id="PF01545"/>
    </source>
</evidence>
<dbReference type="PANTHER" id="PTHR43840:SF15">
    <property type="entry name" value="MITOCHONDRIAL METAL TRANSPORTER 1-RELATED"/>
    <property type="match status" value="1"/>
</dbReference>
<gene>
    <name evidence="10" type="ORF">bhn_I1505</name>
</gene>
<dbReference type="Pfam" id="PF01545">
    <property type="entry name" value="Cation_efflux"/>
    <property type="match status" value="1"/>
</dbReference>
<dbReference type="FunFam" id="1.20.1510.10:FF:000006">
    <property type="entry name" value="Divalent cation efflux transporter"/>
    <property type="match status" value="1"/>
</dbReference>
<protein>
    <submittedName>
        <fullName evidence="10">Cation diffusion facilitator family transporter</fullName>
    </submittedName>
</protein>
<accession>A0A1D9P1Q8</accession>
<evidence type="ECO:0000256" key="2">
    <source>
        <dbReference type="ARBA" id="ARBA00008114"/>
    </source>
</evidence>
<evidence type="ECO:0000313" key="11">
    <source>
        <dbReference type="Proteomes" id="UP000179284"/>
    </source>
</evidence>
<keyword evidence="5 7" id="KW-1133">Transmembrane helix</keyword>
<dbReference type="Gene3D" id="3.30.70.1350">
    <property type="entry name" value="Cation efflux protein, cytoplasmic domain"/>
    <property type="match status" value="1"/>
</dbReference>
<dbReference type="GO" id="GO:0016020">
    <property type="term" value="C:membrane"/>
    <property type="evidence" value="ECO:0007669"/>
    <property type="project" value="UniProtKB-SubCell"/>
</dbReference>
<proteinExistence type="inferred from homology"/>
<evidence type="ECO:0000256" key="6">
    <source>
        <dbReference type="ARBA" id="ARBA00023136"/>
    </source>
</evidence>
<evidence type="ECO:0000313" key="10">
    <source>
        <dbReference type="EMBL" id="AOZ96538.1"/>
    </source>
</evidence>
<feature type="transmembrane region" description="Helical" evidence="7">
    <location>
        <begin position="197"/>
        <end position="215"/>
    </location>
</feature>
<reference evidence="11" key="1">
    <citation type="submission" date="2016-10" db="EMBL/GenBank/DDBJ databases">
        <title>The complete genome sequence of the rumen bacterium Butyrivibrio hungatei MB2003.</title>
        <authorList>
            <person name="Palevich N."/>
            <person name="Kelly W.J."/>
            <person name="Leahy S.C."/>
            <person name="Altermann E."/>
            <person name="Rakonjac J."/>
            <person name="Attwood G.T."/>
        </authorList>
    </citation>
    <scope>NUCLEOTIDE SEQUENCE [LARGE SCALE GENOMIC DNA]</scope>
    <source>
        <strain evidence="11">MB2003</strain>
    </source>
</reference>
<dbReference type="OrthoDB" id="9806522at2"/>
<dbReference type="RefSeq" id="WP_071176220.1">
    <property type="nucleotide sequence ID" value="NZ_CP017831.1"/>
</dbReference>
<organism evidence="10 11">
    <name type="scientific">Butyrivibrio hungatei</name>
    <dbReference type="NCBI Taxonomy" id="185008"/>
    <lineage>
        <taxon>Bacteria</taxon>
        <taxon>Bacillati</taxon>
        <taxon>Bacillota</taxon>
        <taxon>Clostridia</taxon>
        <taxon>Lachnospirales</taxon>
        <taxon>Lachnospiraceae</taxon>
        <taxon>Butyrivibrio</taxon>
    </lineage>
</organism>
<dbReference type="InterPro" id="IPR058533">
    <property type="entry name" value="Cation_efflux_TM"/>
</dbReference>
<dbReference type="EMBL" id="CP017831">
    <property type="protein sequence ID" value="AOZ96538.1"/>
    <property type="molecule type" value="Genomic_DNA"/>
</dbReference>
<feature type="domain" description="Cation efflux protein transmembrane" evidence="8">
    <location>
        <begin position="33"/>
        <end position="223"/>
    </location>
</feature>
<sequence>MICFLAKFFIKDNDKVNLPSVRQSYGVLSGATGIAFNIILFLSKFFAGLVSGSIAIMGDAFNNLSDAASSVVTLVGFKLSGQEADEDHPFGHGRIEYIAGLIVSLFIVIMGVELIHSSFDKIFHPEKIEFNATIGVILLFSICIKLIMFQGNMQASKKISSAALRNTAIDSISDVFTTSIVLICAIINYYMGLNIDGFVGIVVGLLIIKAGIDAARDTISPLLGEPPSRELVNEIITTVTAHEGILGAHDLVVHNYGPTRIFMSLHVEVPADKDIIAIHDLIDDIENELHQKYHCTAVIHMDPVVVKDDERDLLKRKVKHLINELDPELDFHDFRLVHSGEEGKKLTFDLEVPYKYDLSDDHILDYLKDHIKGIDPELEIEVTIDKEKKEKQDKAKV</sequence>
<dbReference type="GO" id="GO:0008324">
    <property type="term" value="F:monoatomic cation transmembrane transporter activity"/>
    <property type="evidence" value="ECO:0007669"/>
    <property type="project" value="InterPro"/>
</dbReference>
<feature type="domain" description="Cation efflux protein cytoplasmic" evidence="9">
    <location>
        <begin position="227"/>
        <end position="303"/>
    </location>
</feature>
<feature type="transmembrane region" description="Helical" evidence="7">
    <location>
        <begin position="128"/>
        <end position="147"/>
    </location>
</feature>
<evidence type="ECO:0000256" key="1">
    <source>
        <dbReference type="ARBA" id="ARBA00004141"/>
    </source>
</evidence>
<dbReference type="InterPro" id="IPR002524">
    <property type="entry name" value="Cation_efflux"/>
</dbReference>
<dbReference type="Proteomes" id="UP000179284">
    <property type="component" value="Chromosome I"/>
</dbReference>
<dbReference type="InterPro" id="IPR050291">
    <property type="entry name" value="CDF_Transporter"/>
</dbReference>
<dbReference type="KEGG" id="bhu:bhn_I1505"/>
<dbReference type="PANTHER" id="PTHR43840">
    <property type="entry name" value="MITOCHONDRIAL METAL TRANSPORTER 1-RELATED"/>
    <property type="match status" value="1"/>
</dbReference>
<keyword evidence="4 7" id="KW-0812">Transmembrane</keyword>
<dbReference type="SUPFAM" id="SSF160240">
    <property type="entry name" value="Cation efflux protein cytoplasmic domain-like"/>
    <property type="match status" value="2"/>
</dbReference>
<keyword evidence="6 7" id="KW-0472">Membrane</keyword>
<comment type="similarity">
    <text evidence="2">Belongs to the cation diffusion facilitator (CDF) transporter (TC 2.A.4) family.</text>
</comment>
<dbReference type="AlphaFoldDB" id="A0A1D9P1Q8"/>
<evidence type="ECO:0000256" key="3">
    <source>
        <dbReference type="ARBA" id="ARBA00022448"/>
    </source>
</evidence>
<evidence type="ECO:0000256" key="4">
    <source>
        <dbReference type="ARBA" id="ARBA00022692"/>
    </source>
</evidence>
<dbReference type="InterPro" id="IPR027470">
    <property type="entry name" value="Cation_efflux_CTD"/>
</dbReference>
<dbReference type="Pfam" id="PF16916">
    <property type="entry name" value="ZT_dimer"/>
    <property type="match status" value="1"/>
</dbReference>
<dbReference type="SUPFAM" id="SSF161111">
    <property type="entry name" value="Cation efflux protein transmembrane domain-like"/>
    <property type="match status" value="1"/>
</dbReference>
<dbReference type="NCBIfam" id="TIGR01297">
    <property type="entry name" value="CDF"/>
    <property type="match status" value="1"/>
</dbReference>
<feature type="transmembrane region" description="Helical" evidence="7">
    <location>
        <begin position="97"/>
        <end position="116"/>
    </location>
</feature>
<feature type="transmembrane region" description="Helical" evidence="7">
    <location>
        <begin position="25"/>
        <end position="47"/>
    </location>
</feature>
<dbReference type="InterPro" id="IPR027469">
    <property type="entry name" value="Cation_efflux_TMD_sf"/>
</dbReference>
<dbReference type="Gene3D" id="1.20.1510.10">
    <property type="entry name" value="Cation efflux protein transmembrane domain"/>
    <property type="match status" value="1"/>
</dbReference>
<comment type="subcellular location">
    <subcellularLocation>
        <location evidence="1">Membrane</location>
        <topology evidence="1">Multi-pass membrane protein</topology>
    </subcellularLocation>
</comment>
<keyword evidence="3" id="KW-0813">Transport</keyword>
<evidence type="ECO:0000256" key="5">
    <source>
        <dbReference type="ARBA" id="ARBA00022989"/>
    </source>
</evidence>
<dbReference type="InterPro" id="IPR036837">
    <property type="entry name" value="Cation_efflux_CTD_sf"/>
</dbReference>
<name>A0A1D9P1Q8_9FIRM</name>